<dbReference type="Proteomes" id="UP000256970">
    <property type="component" value="Unassembled WGS sequence"/>
</dbReference>
<feature type="compositionally biased region" description="Low complexity" evidence="3">
    <location>
        <begin position="504"/>
        <end position="537"/>
    </location>
</feature>
<keyword evidence="6" id="KW-1185">Reference proteome</keyword>
<feature type="compositionally biased region" description="Low complexity" evidence="3">
    <location>
        <begin position="436"/>
        <end position="450"/>
    </location>
</feature>
<dbReference type="GO" id="GO:0012505">
    <property type="term" value="C:endomembrane system"/>
    <property type="evidence" value="ECO:0007669"/>
    <property type="project" value="UniProtKB-SubCell"/>
</dbReference>
<evidence type="ECO:0000256" key="4">
    <source>
        <dbReference type="SAM" id="Phobius"/>
    </source>
</evidence>
<feature type="region of interest" description="Disordered" evidence="3">
    <location>
        <begin position="504"/>
        <end position="561"/>
    </location>
</feature>
<feature type="transmembrane region" description="Helical" evidence="4">
    <location>
        <begin position="675"/>
        <end position="694"/>
    </location>
</feature>
<dbReference type="STRING" id="3088.A0A383VNU7"/>
<dbReference type="PANTHER" id="PTHR31651:SF36">
    <property type="entry name" value="AUXIN EFFLUX CARRIER FAMILY PROTEIN"/>
    <property type="match status" value="1"/>
</dbReference>
<organism evidence="5 6">
    <name type="scientific">Tetradesmus obliquus</name>
    <name type="common">Green alga</name>
    <name type="synonym">Acutodesmus obliquus</name>
    <dbReference type="NCBI Taxonomy" id="3088"/>
    <lineage>
        <taxon>Eukaryota</taxon>
        <taxon>Viridiplantae</taxon>
        <taxon>Chlorophyta</taxon>
        <taxon>core chlorophytes</taxon>
        <taxon>Chlorophyceae</taxon>
        <taxon>CS clade</taxon>
        <taxon>Sphaeropleales</taxon>
        <taxon>Scenedesmaceae</taxon>
        <taxon>Tetradesmus</taxon>
    </lineage>
</organism>
<keyword evidence="2" id="KW-0813">Transport</keyword>
<evidence type="ECO:0000313" key="5">
    <source>
        <dbReference type="EMBL" id="SZX66086.1"/>
    </source>
</evidence>
<dbReference type="GO" id="GO:0080162">
    <property type="term" value="P:endoplasmic reticulum to cytosol auxin transport"/>
    <property type="evidence" value="ECO:0007669"/>
    <property type="project" value="InterPro"/>
</dbReference>
<feature type="region of interest" description="Disordered" evidence="3">
    <location>
        <begin position="433"/>
        <end position="456"/>
    </location>
</feature>
<dbReference type="EMBL" id="FNXT01000685">
    <property type="protein sequence ID" value="SZX66086.1"/>
    <property type="molecule type" value="Genomic_DNA"/>
</dbReference>
<name>A0A383VNU7_TETOB</name>
<reference evidence="5 6" key="1">
    <citation type="submission" date="2016-10" db="EMBL/GenBank/DDBJ databases">
        <authorList>
            <person name="Cai Z."/>
        </authorList>
    </citation>
    <scope>NUCLEOTIDE SEQUENCE [LARGE SCALE GENOMIC DNA]</scope>
</reference>
<dbReference type="AlphaFoldDB" id="A0A383VNU7"/>
<gene>
    <name evidence="5" type="ORF">BQ4739_LOCUS6529</name>
</gene>
<feature type="compositionally biased region" description="Low complexity" evidence="3">
    <location>
        <begin position="545"/>
        <end position="555"/>
    </location>
</feature>
<evidence type="ECO:0000256" key="1">
    <source>
        <dbReference type="ARBA" id="ARBA00004308"/>
    </source>
</evidence>
<evidence type="ECO:0000313" key="6">
    <source>
        <dbReference type="Proteomes" id="UP000256970"/>
    </source>
</evidence>
<sequence>MLAGPAPAAAAAAAATAAGAGQLLDLNIVSAAGQASFKLLFLCGVVAWMSERGMIPANTSQVMSKVAFSLTIPAMLLASTTRTLANTQAANLIAIPCIAVAQIALGALFGRWAAAAVEGRLPITRLLLRWGDLHPTPSAAAISASTAAALRAPAAAPALLPRSQGTPEGLPQLTRLACAFGNTVTLPLMYLLTMLPAAEAARATGFMSLFHAAWSPCLWVFGYSSIQGTSRPQGRRRGFRSQLRFIWSRLAAALSGGSSSSSSDTSQQGSSSSGSSSGFSPPSSQPAVLITKQLPSAAAGPGSAGRAVYAVPSESEAEVHDETPAEMLVKRLWGVLTAVGGLGFVQAVRQAINPPVAAVIAGLALGLSPAGILLCDGSAAAAFVTAHTTTAFTAWELSVLLGVLRCCWETVELLASGTLALQAIVLAASLFGPKQGSSSSTGSSSSSTSSMADVAGGGDSGPVAGFDASGFRNAQGTVEVESPGGSTLEFEGLASSTELGLTPLSGSSSSSNIGGSSSSSAGTSLFGPQQGSFSSSFTRLPTSPPGAAASSRSSSSGGGGYRQASVSGIVVTHRSATTADDASSSVLSQLTPQSPWEWRTLLAVAAVRFVLLPSATMLLVLGALRYSLLPADPVCAFMLLLQSAMPPAQNLVLMMQLQPSTAGLAPATARLLLQLYTLAVLPVTLWVSVFAKLVL</sequence>
<keyword evidence="4" id="KW-0472">Membrane</keyword>
<accession>A0A383VNU7</accession>
<comment type="subcellular location">
    <subcellularLocation>
        <location evidence="1">Endomembrane system</location>
    </subcellularLocation>
</comment>
<evidence type="ECO:0000256" key="2">
    <source>
        <dbReference type="ARBA" id="ARBA00022448"/>
    </source>
</evidence>
<dbReference type="PANTHER" id="PTHR31651">
    <property type="match status" value="1"/>
</dbReference>
<dbReference type="InterPro" id="IPR045033">
    <property type="entry name" value="PILS1/3/4/5/7"/>
</dbReference>
<keyword evidence="4" id="KW-1133">Transmembrane helix</keyword>
<proteinExistence type="predicted"/>
<keyword evidence="4" id="KW-0812">Transmembrane</keyword>
<protein>
    <submittedName>
        <fullName evidence="5">Uncharacterized protein</fullName>
    </submittedName>
</protein>
<feature type="region of interest" description="Disordered" evidence="3">
    <location>
        <begin position="256"/>
        <end position="285"/>
    </location>
</feature>
<evidence type="ECO:0000256" key="3">
    <source>
        <dbReference type="SAM" id="MobiDB-lite"/>
    </source>
</evidence>